<name>A0A0G1SFD1_9BACT</name>
<evidence type="ECO:0000313" key="2">
    <source>
        <dbReference type="Proteomes" id="UP000034795"/>
    </source>
</evidence>
<sequence length="416" mass="47085">MSFSRPSPESAHSIEPALHEAVLASVSSVRDSLPKEHHEHFNILRQEIIDFAASHDIPRELLSKPDALREAASKLPTSDLERLANLLERFKYLIVKKEPMKEKLSEAREYAEEFYHLEKQYTSQVALLEQAGILKEGAITGIDGKKYPIPTLEQIASRLFERRETLQTKHEQGFTKLLLVPFGMSLDVLIKTLDQFLLSYKQFHPTFAPKTNDSFLIQEEGYQGADTGNFPNLVYKPQSFTEDRHGGKTKAQILETQDNNPDSFNGWTVHLLQPSNPSDSNSLGFAFIPPQGKGKLQGDLTPRPPLEIGQSANEYFSTLQACKDKEDSPYSHESGMTLEDWIIAFMTHLQETGKPLDDIWNPTRIEGHSCFLGAVYSFISSVPCAYWDCNDQKVNFVWSNYRSRSGYLGIRTSVIV</sequence>
<comment type="caution">
    <text evidence="1">The sequence shown here is derived from an EMBL/GenBank/DDBJ whole genome shotgun (WGS) entry which is preliminary data.</text>
</comment>
<dbReference type="EMBL" id="LCMS01000010">
    <property type="protein sequence ID" value="KKU40793.1"/>
    <property type="molecule type" value="Genomic_DNA"/>
</dbReference>
<dbReference type="STRING" id="1618994.UX57_C0010G0037"/>
<evidence type="ECO:0000313" key="1">
    <source>
        <dbReference type="EMBL" id="KKU40793.1"/>
    </source>
</evidence>
<proteinExistence type="predicted"/>
<reference evidence="1 2" key="1">
    <citation type="journal article" date="2015" name="Nature">
        <title>rRNA introns, odd ribosomes, and small enigmatic genomes across a large radiation of phyla.</title>
        <authorList>
            <person name="Brown C.T."/>
            <person name="Hug L.A."/>
            <person name="Thomas B.C."/>
            <person name="Sharon I."/>
            <person name="Castelle C.J."/>
            <person name="Singh A."/>
            <person name="Wilkins M.J."/>
            <person name="Williams K.H."/>
            <person name="Banfield J.F."/>
        </authorList>
    </citation>
    <scope>NUCLEOTIDE SEQUENCE [LARGE SCALE GENOMIC DNA]</scope>
</reference>
<organism evidence="1 2">
    <name type="scientific">Candidatus Uhrbacteria bacterium GW2011_GWE2_46_68</name>
    <dbReference type="NCBI Taxonomy" id="1618994"/>
    <lineage>
        <taxon>Bacteria</taxon>
        <taxon>Candidatus Uhriibacteriota</taxon>
    </lineage>
</organism>
<dbReference type="AlphaFoldDB" id="A0A0G1SFD1"/>
<accession>A0A0G1SFD1</accession>
<gene>
    <name evidence="1" type="ORF">UX57_C0010G0037</name>
</gene>
<dbReference type="Proteomes" id="UP000034795">
    <property type="component" value="Unassembled WGS sequence"/>
</dbReference>
<protein>
    <submittedName>
        <fullName evidence="1">Uncharacterized protein</fullName>
    </submittedName>
</protein>